<dbReference type="SUPFAM" id="SSF109604">
    <property type="entry name" value="HD-domain/PDEase-like"/>
    <property type="match status" value="1"/>
</dbReference>
<gene>
    <name evidence="3" type="ORF">HII30_04510</name>
</gene>
<dbReference type="CDD" id="cd00077">
    <property type="entry name" value="HDc"/>
    <property type="match status" value="1"/>
</dbReference>
<protein>
    <submittedName>
        <fullName evidence="3">HD-GYP domain-containing protein</fullName>
    </submittedName>
</protein>
<dbReference type="PANTHER" id="PTHR43155">
    <property type="entry name" value="CYCLIC DI-GMP PHOSPHODIESTERASE PA4108-RELATED"/>
    <property type="match status" value="1"/>
</dbReference>
<feature type="domain" description="HD-GYP" evidence="2">
    <location>
        <begin position="101"/>
        <end position="297"/>
    </location>
</feature>
<dbReference type="InterPro" id="IPR006675">
    <property type="entry name" value="HDIG_dom"/>
</dbReference>
<dbReference type="PROSITE" id="PS51831">
    <property type="entry name" value="HD"/>
    <property type="match status" value="1"/>
</dbReference>
<dbReference type="AlphaFoldDB" id="A0A848M245"/>
<dbReference type="SMART" id="SM00471">
    <property type="entry name" value="HDc"/>
    <property type="match status" value="1"/>
</dbReference>
<reference evidence="3 4" key="1">
    <citation type="submission" date="2020-04" db="EMBL/GenBank/DDBJ databases">
        <title>Paenibacillus algicola sp. nov., a novel marine bacterium producing alginate lyase.</title>
        <authorList>
            <person name="Huang H."/>
        </authorList>
    </citation>
    <scope>NUCLEOTIDE SEQUENCE [LARGE SCALE GENOMIC DNA]</scope>
    <source>
        <strain evidence="3 4">L7-75</strain>
    </source>
</reference>
<dbReference type="EMBL" id="JABBPN010000003">
    <property type="protein sequence ID" value="NMO95048.1"/>
    <property type="molecule type" value="Genomic_DNA"/>
</dbReference>
<evidence type="ECO:0000313" key="3">
    <source>
        <dbReference type="EMBL" id="NMO95048.1"/>
    </source>
</evidence>
<proteinExistence type="predicted"/>
<accession>A0A848M245</accession>
<keyword evidence="4" id="KW-1185">Reference proteome</keyword>
<evidence type="ECO:0000259" key="1">
    <source>
        <dbReference type="PROSITE" id="PS51831"/>
    </source>
</evidence>
<dbReference type="PROSITE" id="PS51832">
    <property type="entry name" value="HD_GYP"/>
    <property type="match status" value="1"/>
</dbReference>
<dbReference type="NCBIfam" id="TIGR00277">
    <property type="entry name" value="HDIG"/>
    <property type="match status" value="1"/>
</dbReference>
<dbReference type="InterPro" id="IPR037522">
    <property type="entry name" value="HD_GYP_dom"/>
</dbReference>
<feature type="domain" description="HD" evidence="1">
    <location>
        <begin position="123"/>
        <end position="246"/>
    </location>
</feature>
<organism evidence="3 4">
    <name type="scientific">Paenibacillus lemnae</name>
    <dbReference type="NCBI Taxonomy" id="1330551"/>
    <lineage>
        <taxon>Bacteria</taxon>
        <taxon>Bacillati</taxon>
        <taxon>Bacillota</taxon>
        <taxon>Bacilli</taxon>
        <taxon>Bacillales</taxon>
        <taxon>Paenibacillaceae</taxon>
        <taxon>Paenibacillus</taxon>
    </lineage>
</organism>
<evidence type="ECO:0000313" key="4">
    <source>
        <dbReference type="Proteomes" id="UP000565468"/>
    </source>
</evidence>
<sequence>MSIESQGSNHSLSAHIGYRLKQNVYSKDILLLPACSILTARNIELLLANHVHICDEDIEPTQAVHMVDQAVEELKAAFVLARCTLQVPIARIRSSITPLIVDLNDSPDIRTLFYRMEQSDEYTYRHSIGVALLSRLIGKELGLKHAQLNELTEAALLHDIGKVMIPEEIINKPGRLTDMEMREMQQHTIYGYEMLKRTPEISSAQAMAALQHHEREDGKGYPFKLRSEEIDFYSKIVAAADVFHAMVSKRPYKNPAPVYRVLKEMTEHAYGMLDPRVTLKFVKRIMDMMIGNQVLLSNGCSGKVIMIHPQHPIRPLIQVNGHYIDLDKERAIEMIDWA</sequence>
<name>A0A848M245_PAELE</name>
<comment type="caution">
    <text evidence="3">The sequence shown here is derived from an EMBL/GenBank/DDBJ whole genome shotgun (WGS) entry which is preliminary data.</text>
</comment>
<dbReference type="RefSeq" id="WP_169503817.1">
    <property type="nucleotide sequence ID" value="NZ_JABBPN010000003.1"/>
</dbReference>
<evidence type="ECO:0000259" key="2">
    <source>
        <dbReference type="PROSITE" id="PS51832"/>
    </source>
</evidence>
<dbReference type="Proteomes" id="UP000565468">
    <property type="component" value="Unassembled WGS sequence"/>
</dbReference>
<dbReference type="Gene3D" id="1.10.3210.10">
    <property type="entry name" value="Hypothetical protein af1432"/>
    <property type="match status" value="1"/>
</dbReference>
<dbReference type="InterPro" id="IPR006674">
    <property type="entry name" value="HD_domain"/>
</dbReference>
<dbReference type="PANTHER" id="PTHR43155:SF2">
    <property type="entry name" value="CYCLIC DI-GMP PHOSPHODIESTERASE PA4108"/>
    <property type="match status" value="1"/>
</dbReference>
<dbReference type="Pfam" id="PF13487">
    <property type="entry name" value="HD_5"/>
    <property type="match status" value="1"/>
</dbReference>
<dbReference type="InterPro" id="IPR003607">
    <property type="entry name" value="HD/PDEase_dom"/>
</dbReference>